<reference evidence="2 3" key="1">
    <citation type="journal article" date="2016" name="Nat. Commun.">
        <title>Thousands of microbial genomes shed light on interconnected biogeochemical processes in an aquifer system.</title>
        <authorList>
            <person name="Anantharaman K."/>
            <person name="Brown C.T."/>
            <person name="Hug L.A."/>
            <person name="Sharon I."/>
            <person name="Castelle C.J."/>
            <person name="Probst A.J."/>
            <person name="Thomas B.C."/>
            <person name="Singh A."/>
            <person name="Wilkins M.J."/>
            <person name="Karaoz U."/>
            <person name="Brodie E.L."/>
            <person name="Williams K.H."/>
            <person name="Hubbard S.S."/>
            <person name="Banfield J.F."/>
        </authorList>
    </citation>
    <scope>NUCLEOTIDE SEQUENCE [LARGE SCALE GENOMIC DNA]</scope>
</reference>
<dbReference type="STRING" id="1798692.A3G00_00220"/>
<dbReference type="AlphaFoldDB" id="A0A1F6MSE3"/>
<evidence type="ECO:0000313" key="3">
    <source>
        <dbReference type="Proteomes" id="UP000178347"/>
    </source>
</evidence>
<dbReference type="InterPro" id="IPR029044">
    <property type="entry name" value="Nucleotide-diphossugar_trans"/>
</dbReference>
<dbReference type="PANTHER" id="PTHR48090">
    <property type="entry name" value="UNDECAPRENYL-PHOSPHATE 4-DEOXY-4-FORMAMIDO-L-ARABINOSE TRANSFERASE-RELATED"/>
    <property type="match status" value="1"/>
</dbReference>
<dbReference type="InterPro" id="IPR001173">
    <property type="entry name" value="Glyco_trans_2-like"/>
</dbReference>
<dbReference type="PANTHER" id="PTHR48090:SF7">
    <property type="entry name" value="RFBJ PROTEIN"/>
    <property type="match status" value="1"/>
</dbReference>
<dbReference type="Pfam" id="PF00535">
    <property type="entry name" value="Glycos_transf_2"/>
    <property type="match status" value="1"/>
</dbReference>
<proteinExistence type="predicted"/>
<accession>A0A1F6MSE3</accession>
<evidence type="ECO:0000313" key="2">
    <source>
        <dbReference type="EMBL" id="OGH74468.1"/>
    </source>
</evidence>
<comment type="caution">
    <text evidence="2">The sequence shown here is derived from an EMBL/GenBank/DDBJ whole genome shotgun (WGS) entry which is preliminary data.</text>
</comment>
<feature type="domain" description="Glycosyltransferase 2-like" evidence="1">
    <location>
        <begin position="7"/>
        <end position="128"/>
    </location>
</feature>
<dbReference type="EMBL" id="MFQN01000014">
    <property type="protein sequence ID" value="OGH74468.1"/>
    <property type="molecule type" value="Genomic_DNA"/>
</dbReference>
<protein>
    <recommendedName>
        <fullName evidence="1">Glycosyltransferase 2-like domain-containing protein</fullName>
    </recommendedName>
</protein>
<gene>
    <name evidence="2" type="ORF">A3G00_00220</name>
</gene>
<evidence type="ECO:0000259" key="1">
    <source>
        <dbReference type="Pfam" id="PF00535"/>
    </source>
</evidence>
<dbReference type="CDD" id="cd04179">
    <property type="entry name" value="DPM_DPG-synthase_like"/>
    <property type="match status" value="1"/>
</dbReference>
<sequence>MLGDKISAVIPAYNEAGTIGAVIEELKKCSLVGEIIVVDDGSDDDTAEVARLADVHVISHKDNCGKAIAMEAGVKAAKNSIIMFADADIIGFTAQKMEKIISPVLNGNRIMYIGVIRRRAYWFNKIMRFLPLISGLRVIKKELWSRVPNKYKKGYQIEIALNYFASTSGQKVGHCFLGGIRHVIKERKHGLFFGLLARLSMGWQLLYIGCRLYIVRRILGV</sequence>
<dbReference type="InterPro" id="IPR050256">
    <property type="entry name" value="Glycosyltransferase_2"/>
</dbReference>
<name>A0A1F6MSE3_9BACT</name>
<dbReference type="Proteomes" id="UP000178347">
    <property type="component" value="Unassembled WGS sequence"/>
</dbReference>
<dbReference type="SUPFAM" id="SSF53448">
    <property type="entry name" value="Nucleotide-diphospho-sugar transferases"/>
    <property type="match status" value="1"/>
</dbReference>
<dbReference type="Gene3D" id="3.90.550.10">
    <property type="entry name" value="Spore Coat Polysaccharide Biosynthesis Protein SpsA, Chain A"/>
    <property type="match status" value="1"/>
</dbReference>
<organism evidence="2 3">
    <name type="scientific">Candidatus Magasanikbacteria bacterium RIFCSPLOWO2_12_FULL_43_12</name>
    <dbReference type="NCBI Taxonomy" id="1798692"/>
    <lineage>
        <taxon>Bacteria</taxon>
        <taxon>Candidatus Magasanikiibacteriota</taxon>
    </lineage>
</organism>